<evidence type="ECO:0000313" key="2">
    <source>
        <dbReference type="EMBL" id="KAF0936054.1"/>
    </source>
</evidence>
<evidence type="ECO:0000256" key="1">
    <source>
        <dbReference type="SAM" id="MobiDB-lite"/>
    </source>
</evidence>
<gene>
    <name evidence="2" type="ORF">E2562_038409</name>
</gene>
<dbReference type="EMBL" id="SPHZ02000001">
    <property type="protein sequence ID" value="KAF0936054.1"/>
    <property type="molecule type" value="Genomic_DNA"/>
</dbReference>
<feature type="region of interest" description="Disordered" evidence="1">
    <location>
        <begin position="1"/>
        <end position="28"/>
    </location>
</feature>
<organism evidence="2 3">
    <name type="scientific">Oryza meyeriana var. granulata</name>
    <dbReference type="NCBI Taxonomy" id="110450"/>
    <lineage>
        <taxon>Eukaryota</taxon>
        <taxon>Viridiplantae</taxon>
        <taxon>Streptophyta</taxon>
        <taxon>Embryophyta</taxon>
        <taxon>Tracheophyta</taxon>
        <taxon>Spermatophyta</taxon>
        <taxon>Magnoliopsida</taxon>
        <taxon>Liliopsida</taxon>
        <taxon>Poales</taxon>
        <taxon>Poaceae</taxon>
        <taxon>BOP clade</taxon>
        <taxon>Oryzoideae</taxon>
        <taxon>Oryzeae</taxon>
        <taxon>Oryzinae</taxon>
        <taxon>Oryza</taxon>
        <taxon>Oryza meyeriana</taxon>
    </lineage>
</organism>
<comment type="caution">
    <text evidence="2">The sequence shown here is derived from an EMBL/GenBank/DDBJ whole genome shotgun (WGS) entry which is preliminary data.</text>
</comment>
<dbReference type="Proteomes" id="UP000479710">
    <property type="component" value="Unassembled WGS sequence"/>
</dbReference>
<dbReference type="AlphaFoldDB" id="A0A6G1FGV1"/>
<keyword evidence="3" id="KW-1185">Reference proteome</keyword>
<proteinExistence type="predicted"/>
<name>A0A6G1FGV1_9ORYZ</name>
<reference evidence="2 3" key="1">
    <citation type="submission" date="2019-11" db="EMBL/GenBank/DDBJ databases">
        <title>Whole genome sequence of Oryza granulata.</title>
        <authorList>
            <person name="Li W."/>
        </authorList>
    </citation>
    <scope>NUCLEOTIDE SEQUENCE [LARGE SCALE GENOMIC DNA]</scope>
    <source>
        <strain evidence="3">cv. Menghai</strain>
        <tissue evidence="2">Leaf</tissue>
    </source>
</reference>
<sequence length="64" mass="7091">MQLRRSVESAGPWDSESRSESEVEMEASAEEAAVARAETKLTGRTRRHGERIGWVVLAAVMFGQ</sequence>
<protein>
    <submittedName>
        <fullName evidence="2">Uncharacterized protein</fullName>
    </submittedName>
</protein>
<evidence type="ECO:0000313" key="3">
    <source>
        <dbReference type="Proteomes" id="UP000479710"/>
    </source>
</evidence>
<accession>A0A6G1FGV1</accession>